<keyword evidence="3" id="KW-1185">Reference proteome</keyword>
<organism evidence="2 3">
    <name type="scientific">Zalerion maritima</name>
    <dbReference type="NCBI Taxonomy" id="339359"/>
    <lineage>
        <taxon>Eukaryota</taxon>
        <taxon>Fungi</taxon>
        <taxon>Dikarya</taxon>
        <taxon>Ascomycota</taxon>
        <taxon>Pezizomycotina</taxon>
        <taxon>Sordariomycetes</taxon>
        <taxon>Lulworthiomycetidae</taxon>
        <taxon>Lulworthiales</taxon>
        <taxon>Lulworthiaceae</taxon>
        <taxon>Zalerion</taxon>
    </lineage>
</organism>
<proteinExistence type="predicted"/>
<evidence type="ECO:0000313" key="2">
    <source>
        <dbReference type="EMBL" id="KAJ2903968.1"/>
    </source>
</evidence>
<evidence type="ECO:0000313" key="3">
    <source>
        <dbReference type="Proteomes" id="UP001201980"/>
    </source>
</evidence>
<accession>A0AAD5RVP3</accession>
<feature type="compositionally biased region" description="Low complexity" evidence="1">
    <location>
        <begin position="330"/>
        <end position="344"/>
    </location>
</feature>
<dbReference type="AlphaFoldDB" id="A0AAD5RVP3"/>
<feature type="region of interest" description="Disordered" evidence="1">
    <location>
        <begin position="293"/>
        <end position="409"/>
    </location>
</feature>
<name>A0AAD5RVP3_9PEZI</name>
<dbReference type="EMBL" id="JAKWBI020000065">
    <property type="protein sequence ID" value="KAJ2903968.1"/>
    <property type="molecule type" value="Genomic_DNA"/>
</dbReference>
<reference evidence="2" key="1">
    <citation type="submission" date="2022-07" db="EMBL/GenBank/DDBJ databases">
        <title>Draft genome sequence of Zalerion maritima ATCC 34329, a (micro)plastics degrading marine fungus.</title>
        <authorList>
            <person name="Paco A."/>
            <person name="Goncalves M.F.M."/>
            <person name="Rocha-Santos T.A.P."/>
            <person name="Alves A."/>
        </authorList>
    </citation>
    <scope>NUCLEOTIDE SEQUENCE</scope>
    <source>
        <strain evidence="2">ATCC 34329</strain>
    </source>
</reference>
<sequence length="409" mass="45539">MYRPPRLCPPGTDIFELRRDLEQAIETQDRHFLGDERSMNDVIKGCAYTISQHSPCLSTRLDLDKFFVMACQATKEGCSYFPAAANPDDDEETKRLKRQRTGLLFYIIIYFLEWHFELHHINPEPFGMSVISSFNKQKGADPPGSLHKYERVTRVNLDRVHECLTNKELPEGIQDAWLSDTPLEKGRRYFNEVLSAYKVEKEFNHIENAYRVACQKVCRAFSANPGFPTNSTYPVDVGLNAVRRAKAKMDLRGKRIFLNRSRWNKDQATVHPESAETDEEWKLDPDHVNHLAKFGIPKADGGSRKGTLLSPVTTKSDEELRGDGSSSSQATIPDATAPTTTETASGGDDAGEKSAGSVTATDVRSDSGAISNYHAGKGNGGLSPRKRGRSDEPTGTQSPKKRKADLKSG</sequence>
<protein>
    <submittedName>
        <fullName evidence="2">Uncharacterized protein</fullName>
    </submittedName>
</protein>
<feature type="compositionally biased region" description="Basic residues" evidence="1">
    <location>
        <begin position="399"/>
        <end position="409"/>
    </location>
</feature>
<gene>
    <name evidence="2" type="ORF">MKZ38_009023</name>
</gene>
<evidence type="ECO:0000256" key="1">
    <source>
        <dbReference type="SAM" id="MobiDB-lite"/>
    </source>
</evidence>
<comment type="caution">
    <text evidence="2">The sequence shown here is derived from an EMBL/GenBank/DDBJ whole genome shotgun (WGS) entry which is preliminary data.</text>
</comment>
<dbReference type="Proteomes" id="UP001201980">
    <property type="component" value="Unassembled WGS sequence"/>
</dbReference>